<protein>
    <submittedName>
        <fullName evidence="3">Uncharacterized protein</fullName>
    </submittedName>
</protein>
<reference evidence="4" key="2">
    <citation type="submission" date="2015-07" db="EMBL/GenBank/DDBJ databases">
        <title>Contrasting host-pathogen interactions and genome evolution in two generalist and specialist microsporidian pathogens of mosquitoes.</title>
        <authorList>
            <consortium name="The Broad Institute Genomics Platform"/>
            <consortium name="The Broad Institute Genome Sequencing Center for Infectious Disease"/>
            <person name="Cuomo C.A."/>
            <person name="Sanscrainte N.D."/>
            <person name="Goldberg J.M."/>
            <person name="Heiman D."/>
            <person name="Young S."/>
            <person name="Zeng Q."/>
            <person name="Becnel J.J."/>
            <person name="Birren B.W."/>
        </authorList>
    </citation>
    <scope>NUCLEOTIDE SEQUENCE [LARGE SCALE GENOMIC DNA]</scope>
    <source>
        <strain evidence="4">USNM 41457</strain>
    </source>
</reference>
<comment type="caution">
    <text evidence="3">The sequence shown here is derived from an EMBL/GenBank/DDBJ whole genome shotgun (WGS) entry which is preliminary data.</text>
</comment>
<dbReference type="AlphaFoldDB" id="J9DIT0"/>
<organism evidence="3 4">
    <name type="scientific">Edhazardia aedis (strain USNM 41457)</name>
    <name type="common">Microsporidian parasite</name>
    <dbReference type="NCBI Taxonomy" id="1003232"/>
    <lineage>
        <taxon>Eukaryota</taxon>
        <taxon>Fungi</taxon>
        <taxon>Fungi incertae sedis</taxon>
        <taxon>Microsporidia</taxon>
        <taxon>Edhazardia</taxon>
    </lineage>
</organism>
<accession>J9DIT0</accession>
<dbReference type="VEuPathDB" id="MicrosporidiaDB:EDEG_03069"/>
<feature type="chain" id="PRO_5012700525" evidence="2">
    <location>
        <begin position="16"/>
        <end position="277"/>
    </location>
</feature>
<keyword evidence="2" id="KW-0732">Signal</keyword>
<evidence type="ECO:0000256" key="2">
    <source>
        <dbReference type="SAM" id="SignalP"/>
    </source>
</evidence>
<proteinExistence type="predicted"/>
<feature type="signal peptide" evidence="2">
    <location>
        <begin position="1"/>
        <end position="15"/>
    </location>
</feature>
<keyword evidence="4" id="KW-1185">Reference proteome</keyword>
<evidence type="ECO:0000256" key="1">
    <source>
        <dbReference type="SAM" id="Coils"/>
    </source>
</evidence>
<feature type="coiled-coil region" evidence="1">
    <location>
        <begin position="101"/>
        <end position="138"/>
    </location>
</feature>
<reference evidence="3 4" key="1">
    <citation type="submission" date="2011-08" db="EMBL/GenBank/DDBJ databases">
        <authorList>
            <person name="Liu Z.J."/>
            <person name="Shi F.L."/>
            <person name="Lu J.Q."/>
            <person name="Li M."/>
            <person name="Wang Z.L."/>
        </authorList>
    </citation>
    <scope>NUCLEOTIDE SEQUENCE [LARGE SCALE GENOMIC DNA]</scope>
    <source>
        <strain evidence="3 4">USNM 41457</strain>
    </source>
</reference>
<gene>
    <name evidence="3" type="ORF">EDEG_03069</name>
</gene>
<dbReference type="HOGENOM" id="CLU_1004820_0_0_1"/>
<dbReference type="Proteomes" id="UP000003163">
    <property type="component" value="Unassembled WGS sequence"/>
</dbReference>
<keyword evidence="1" id="KW-0175">Coiled coil</keyword>
<sequence length="277" mass="32918">MNHIFMCLFVSKILGCDDSFIPNPSQVQNTETEVQLSFSSLIFTNELKYLSSISEDLKNVRQEETRINKLVSENAVVQTEQTQKSSKPLKSTLDSAKMEKTNQQEEAFIRSKEEREQIEREKQENLRRINKLQQAELNREIRIQEEIFKRILTEYEKIGIEKSLIKSYNIRKASEIVDAYNRIFLNKLKRRKIKTNYFRRFFATIKARIKKNRITKLPLILSTQQILILNRISNFSTYSFILVIMNTVKQGISYFALDFFNRINMIWNNYCSKFHIN</sequence>
<dbReference type="InParanoid" id="J9DIT0"/>
<dbReference type="EMBL" id="AFBI03000067">
    <property type="protein sequence ID" value="EJW02515.1"/>
    <property type="molecule type" value="Genomic_DNA"/>
</dbReference>
<name>J9DIT0_EDHAE</name>
<evidence type="ECO:0000313" key="3">
    <source>
        <dbReference type="EMBL" id="EJW02515.1"/>
    </source>
</evidence>
<evidence type="ECO:0000313" key="4">
    <source>
        <dbReference type="Proteomes" id="UP000003163"/>
    </source>
</evidence>